<evidence type="ECO:0000313" key="1">
    <source>
        <dbReference type="Ensembl" id="ENSSDUP00000020967.1"/>
    </source>
</evidence>
<dbReference type="Ensembl" id="ENSSDUT00000021345.1">
    <property type="protein sequence ID" value="ENSSDUP00000020967.1"/>
    <property type="gene ID" value="ENSSDUG00000015253.1"/>
</dbReference>
<name>A0A3B4URI5_SERDU</name>
<sequence>ERADDVGDSPSQLRGQIQGESSNFVFLFYRLRCCLFLTLHPPPSQTKQKMLVKLSPSRRFGRRSRCALYPTGGPCTVIVIH</sequence>
<reference evidence="1" key="2">
    <citation type="submission" date="2025-09" db="UniProtKB">
        <authorList>
            <consortium name="Ensembl"/>
        </authorList>
    </citation>
    <scope>IDENTIFICATION</scope>
</reference>
<protein>
    <submittedName>
        <fullName evidence="1">Uncharacterized protein</fullName>
    </submittedName>
</protein>
<dbReference type="Proteomes" id="UP000261420">
    <property type="component" value="Unplaced"/>
</dbReference>
<reference evidence="1" key="1">
    <citation type="submission" date="2025-08" db="UniProtKB">
        <authorList>
            <consortium name="Ensembl"/>
        </authorList>
    </citation>
    <scope>IDENTIFICATION</scope>
</reference>
<dbReference type="AlphaFoldDB" id="A0A3B4URI5"/>
<keyword evidence="2" id="KW-1185">Reference proteome</keyword>
<organism evidence="1 2">
    <name type="scientific">Seriola dumerili</name>
    <name type="common">Greater amberjack</name>
    <name type="synonym">Caranx dumerili</name>
    <dbReference type="NCBI Taxonomy" id="41447"/>
    <lineage>
        <taxon>Eukaryota</taxon>
        <taxon>Metazoa</taxon>
        <taxon>Chordata</taxon>
        <taxon>Craniata</taxon>
        <taxon>Vertebrata</taxon>
        <taxon>Euteleostomi</taxon>
        <taxon>Actinopterygii</taxon>
        <taxon>Neopterygii</taxon>
        <taxon>Teleostei</taxon>
        <taxon>Neoteleostei</taxon>
        <taxon>Acanthomorphata</taxon>
        <taxon>Carangaria</taxon>
        <taxon>Carangiformes</taxon>
        <taxon>Carangidae</taxon>
        <taxon>Seriola</taxon>
    </lineage>
</organism>
<proteinExistence type="predicted"/>
<accession>A0A3B4URI5</accession>
<evidence type="ECO:0000313" key="2">
    <source>
        <dbReference type="Proteomes" id="UP000261420"/>
    </source>
</evidence>